<sequence>MEIAARPSPVQPPLVLAAAQGGQERRRQREGLWKAGADPTKSEGAISGLFLARSIGYPTK</sequence>
<organism evidence="2">
    <name type="scientific">Oryza glumipatula</name>
    <dbReference type="NCBI Taxonomy" id="40148"/>
    <lineage>
        <taxon>Eukaryota</taxon>
        <taxon>Viridiplantae</taxon>
        <taxon>Streptophyta</taxon>
        <taxon>Embryophyta</taxon>
        <taxon>Tracheophyta</taxon>
        <taxon>Spermatophyta</taxon>
        <taxon>Magnoliopsida</taxon>
        <taxon>Liliopsida</taxon>
        <taxon>Poales</taxon>
        <taxon>Poaceae</taxon>
        <taxon>BOP clade</taxon>
        <taxon>Oryzoideae</taxon>
        <taxon>Oryzeae</taxon>
        <taxon>Oryzinae</taxon>
        <taxon>Oryza</taxon>
    </lineage>
</organism>
<dbReference type="EnsemblPlants" id="OGLUM03G00460.1">
    <property type="protein sequence ID" value="OGLUM03G00460.1"/>
    <property type="gene ID" value="OGLUM03G00460"/>
</dbReference>
<feature type="region of interest" description="Disordered" evidence="1">
    <location>
        <begin position="1"/>
        <end position="39"/>
    </location>
</feature>
<reference evidence="2" key="1">
    <citation type="submission" date="2015-04" db="UniProtKB">
        <authorList>
            <consortium name="EnsemblPlants"/>
        </authorList>
    </citation>
    <scope>IDENTIFICATION</scope>
</reference>
<accession>A0A0D9Z0W6</accession>
<evidence type="ECO:0000313" key="3">
    <source>
        <dbReference type="Proteomes" id="UP000026961"/>
    </source>
</evidence>
<reference evidence="2" key="2">
    <citation type="submission" date="2018-05" db="EMBL/GenBank/DDBJ databases">
        <title>OgluRS3 (Oryza glumaepatula Reference Sequence Version 3).</title>
        <authorList>
            <person name="Zhang J."/>
            <person name="Kudrna D."/>
            <person name="Lee S."/>
            <person name="Talag J."/>
            <person name="Welchert J."/>
            <person name="Wing R.A."/>
        </authorList>
    </citation>
    <scope>NUCLEOTIDE SEQUENCE [LARGE SCALE GENOMIC DNA]</scope>
</reference>
<dbReference type="HOGENOM" id="CLU_2945464_0_0_1"/>
<feature type="compositionally biased region" description="Basic and acidic residues" evidence="1">
    <location>
        <begin position="23"/>
        <end position="32"/>
    </location>
</feature>
<proteinExistence type="predicted"/>
<keyword evidence="3" id="KW-1185">Reference proteome</keyword>
<dbReference type="AlphaFoldDB" id="A0A0D9Z0W6"/>
<evidence type="ECO:0000313" key="2">
    <source>
        <dbReference type="EnsemblPlants" id="OGLUM03G00460.1"/>
    </source>
</evidence>
<dbReference type="Gramene" id="OGLUM03G00460.1">
    <property type="protein sequence ID" value="OGLUM03G00460.1"/>
    <property type="gene ID" value="OGLUM03G00460"/>
</dbReference>
<protein>
    <submittedName>
        <fullName evidence="2">Uncharacterized protein</fullName>
    </submittedName>
</protein>
<dbReference type="Proteomes" id="UP000026961">
    <property type="component" value="Chromosome 3"/>
</dbReference>
<evidence type="ECO:0000256" key="1">
    <source>
        <dbReference type="SAM" id="MobiDB-lite"/>
    </source>
</evidence>
<name>A0A0D9Z0W6_9ORYZ</name>